<proteinExistence type="predicted"/>
<gene>
    <name evidence="1" type="ORF">CVT25_011651</name>
</gene>
<reference evidence="1 2" key="1">
    <citation type="journal article" date="2018" name="Evol. Lett.">
        <title>Horizontal gene cluster transfer increased hallucinogenic mushroom diversity.</title>
        <authorList>
            <person name="Reynolds H.T."/>
            <person name="Vijayakumar V."/>
            <person name="Gluck-Thaler E."/>
            <person name="Korotkin H.B."/>
            <person name="Matheny P.B."/>
            <person name="Slot J.C."/>
        </authorList>
    </citation>
    <scope>NUCLEOTIDE SEQUENCE [LARGE SCALE GENOMIC DNA]</scope>
    <source>
        <strain evidence="1 2">2631</strain>
    </source>
</reference>
<name>A0A409WIL4_PSICY</name>
<accession>A0A409WIL4</accession>
<dbReference type="EMBL" id="NHYD01003421">
    <property type="protein sequence ID" value="PPQ78368.1"/>
    <property type="molecule type" value="Genomic_DNA"/>
</dbReference>
<keyword evidence="2" id="KW-1185">Reference proteome</keyword>
<comment type="caution">
    <text evidence="1">The sequence shown here is derived from an EMBL/GenBank/DDBJ whole genome shotgun (WGS) entry which is preliminary data.</text>
</comment>
<dbReference type="AlphaFoldDB" id="A0A409WIL4"/>
<evidence type="ECO:0000313" key="1">
    <source>
        <dbReference type="EMBL" id="PPQ78368.1"/>
    </source>
</evidence>
<dbReference type="InParanoid" id="A0A409WIL4"/>
<dbReference type="Proteomes" id="UP000283269">
    <property type="component" value="Unassembled WGS sequence"/>
</dbReference>
<evidence type="ECO:0000313" key="2">
    <source>
        <dbReference type="Proteomes" id="UP000283269"/>
    </source>
</evidence>
<organism evidence="1 2">
    <name type="scientific">Psilocybe cyanescens</name>
    <dbReference type="NCBI Taxonomy" id="93625"/>
    <lineage>
        <taxon>Eukaryota</taxon>
        <taxon>Fungi</taxon>
        <taxon>Dikarya</taxon>
        <taxon>Basidiomycota</taxon>
        <taxon>Agaricomycotina</taxon>
        <taxon>Agaricomycetes</taxon>
        <taxon>Agaricomycetidae</taxon>
        <taxon>Agaricales</taxon>
        <taxon>Agaricineae</taxon>
        <taxon>Strophariaceae</taxon>
        <taxon>Psilocybe</taxon>
    </lineage>
</organism>
<protein>
    <submittedName>
        <fullName evidence="1">Uncharacterized protein</fullName>
    </submittedName>
</protein>
<sequence length="343" mass="38272">MSTAPLSPDTQNYSLQCYELDLDIATVTLVWGCTRNKANISDHIQPQLPSRNPSGLGLDSPLPSATALRSALFPHLRFDFRSTSGVTNQRWRTKRTRHLSLQQGSEALCLNYWQLVFRQNFLGSGERLGRALDYVALAFAIPSSILIPMNNVHPKDLASGSRIMNKKHPPTAAHAPLIDKRGTLQQLNITTPKSVMNERPHQTMASLIDLSPPSFPFLPSSQPPSFSFSFFHLPRLRPLPPTFIPAQRPSSSTLSHFHKGNRQILLLSPSFSSLLVSSSPSTAFARSCGKLTQTPPRSNKEQCLNPLDELFELEPTFRFPHPAHFPLHHTPYPHKSSHSTPQE</sequence>